<evidence type="ECO:0000313" key="1">
    <source>
        <dbReference type="Ensembl" id="ENSSPUP00000024227.1"/>
    </source>
</evidence>
<accession>A0A8D0HQC9</accession>
<evidence type="ECO:0000313" key="2">
    <source>
        <dbReference type="Proteomes" id="UP000694392"/>
    </source>
</evidence>
<proteinExistence type="predicted"/>
<dbReference type="Ensembl" id="ENSSPUT00000025855.1">
    <property type="protein sequence ID" value="ENSSPUP00000024227.1"/>
    <property type="gene ID" value="ENSSPUG00000018578.1"/>
</dbReference>
<name>A0A8D0HQC9_SPHPU</name>
<reference evidence="1" key="1">
    <citation type="submission" date="2025-08" db="UniProtKB">
        <authorList>
            <consortium name="Ensembl"/>
        </authorList>
    </citation>
    <scope>IDENTIFICATION</scope>
</reference>
<keyword evidence="2" id="KW-1185">Reference proteome</keyword>
<dbReference type="Proteomes" id="UP000694392">
    <property type="component" value="Unplaced"/>
</dbReference>
<protein>
    <submittedName>
        <fullName evidence="1">Uncharacterized protein</fullName>
    </submittedName>
</protein>
<reference evidence="1" key="2">
    <citation type="submission" date="2025-09" db="UniProtKB">
        <authorList>
            <consortium name="Ensembl"/>
        </authorList>
    </citation>
    <scope>IDENTIFICATION</scope>
</reference>
<organism evidence="1 2">
    <name type="scientific">Sphenodon punctatus</name>
    <name type="common">Tuatara</name>
    <name type="synonym">Hatteria punctata</name>
    <dbReference type="NCBI Taxonomy" id="8508"/>
    <lineage>
        <taxon>Eukaryota</taxon>
        <taxon>Metazoa</taxon>
        <taxon>Chordata</taxon>
        <taxon>Craniata</taxon>
        <taxon>Vertebrata</taxon>
        <taxon>Euteleostomi</taxon>
        <taxon>Lepidosauria</taxon>
        <taxon>Sphenodontia</taxon>
        <taxon>Sphenodontidae</taxon>
        <taxon>Sphenodon</taxon>
    </lineage>
</organism>
<dbReference type="AlphaFoldDB" id="A0A8D0HQC9"/>
<sequence length="127" mass="14211">MHNFLFREEEAEQALLAKLSLQVTVSLTPMLQTLTMGMKFAPAGELYAKVPTPYALTLDSDEGYLLSRSVSMALLAPHPPADKRVYEVQVESKASSERCVWLLLPQRCCFELGLQSGTPCKMEIQFQ</sequence>